<evidence type="ECO:0000256" key="1">
    <source>
        <dbReference type="SAM" id="MobiDB-lite"/>
    </source>
</evidence>
<dbReference type="Proteomes" id="UP001175353">
    <property type="component" value="Unassembled WGS sequence"/>
</dbReference>
<protein>
    <submittedName>
        <fullName evidence="2">Uncharacterized protein</fullName>
    </submittedName>
</protein>
<evidence type="ECO:0000313" key="5">
    <source>
        <dbReference type="Proteomes" id="UP001175353"/>
    </source>
</evidence>
<dbReference type="AlphaFoldDB" id="A0AAN6FLG5"/>
<dbReference type="EMBL" id="JAUJLE010000892">
    <property type="protein sequence ID" value="KAK0950177.1"/>
    <property type="molecule type" value="Genomic_DNA"/>
</dbReference>
<evidence type="ECO:0000313" key="4">
    <source>
        <dbReference type="Proteomes" id="UP001168146"/>
    </source>
</evidence>
<reference evidence="3" key="2">
    <citation type="submission" date="2023-06" db="EMBL/GenBank/DDBJ databases">
        <title>Black Yeasts Isolated from many extreme environments.</title>
        <authorList>
            <person name="Coleine C."/>
            <person name="Stajich J.E."/>
            <person name="Selbmann L."/>
        </authorList>
    </citation>
    <scope>NUCLEOTIDE SEQUENCE</scope>
    <source>
        <strain evidence="3">CCFEE 5200</strain>
    </source>
</reference>
<organism evidence="2 4">
    <name type="scientific">Friedmanniomyces endolithicus</name>
    <dbReference type="NCBI Taxonomy" id="329885"/>
    <lineage>
        <taxon>Eukaryota</taxon>
        <taxon>Fungi</taxon>
        <taxon>Dikarya</taxon>
        <taxon>Ascomycota</taxon>
        <taxon>Pezizomycotina</taxon>
        <taxon>Dothideomycetes</taxon>
        <taxon>Dothideomycetidae</taxon>
        <taxon>Mycosphaerellales</taxon>
        <taxon>Teratosphaeriaceae</taxon>
        <taxon>Friedmanniomyces</taxon>
    </lineage>
</organism>
<dbReference type="Proteomes" id="UP001168146">
    <property type="component" value="Unassembled WGS sequence"/>
</dbReference>
<name>A0AAN6FLG5_9PEZI</name>
<proteinExistence type="predicted"/>
<comment type="caution">
    <text evidence="2">The sequence shown here is derived from an EMBL/GenBank/DDBJ whole genome shotgun (WGS) entry which is preliminary data.</text>
</comment>
<feature type="region of interest" description="Disordered" evidence="1">
    <location>
        <begin position="121"/>
        <end position="143"/>
    </location>
</feature>
<evidence type="ECO:0000313" key="2">
    <source>
        <dbReference type="EMBL" id="KAK0320589.1"/>
    </source>
</evidence>
<gene>
    <name evidence="2" type="ORF">LTR82_008302</name>
    <name evidence="3" type="ORF">LTR91_025863</name>
</gene>
<evidence type="ECO:0000313" key="3">
    <source>
        <dbReference type="EMBL" id="KAK0950177.1"/>
    </source>
</evidence>
<reference evidence="2" key="1">
    <citation type="submission" date="2021-12" db="EMBL/GenBank/DDBJ databases">
        <title>Black yeast isolated from Biological Soil Crust.</title>
        <authorList>
            <person name="Kurbessoian T."/>
        </authorList>
    </citation>
    <scope>NUCLEOTIDE SEQUENCE</scope>
    <source>
        <strain evidence="2">CCFEE 5208</strain>
    </source>
</reference>
<keyword evidence="5" id="KW-1185">Reference proteome</keyword>
<accession>A0AAN6FLG5</accession>
<sequence>MSHPIHTCTLPDDQQPTVCRACREDELREVGSWASEALRGWAPGQDAAHAHQAPFDVEAWLAQAHGYPESTNWWKTDKENFDARRYPAAHNLHSVPNNHHQRPAPQAAQQANMQVPARQAAHQAPPRHNQAPPQFNGANVDGAGYGVRNHPQAWVRHANTADARPRIFGAVTQSRRPATVAAGNVRNARSVAHQQGPRTSKTN</sequence>
<dbReference type="EMBL" id="JASUXU010000024">
    <property type="protein sequence ID" value="KAK0320589.1"/>
    <property type="molecule type" value="Genomic_DNA"/>
</dbReference>